<dbReference type="AlphaFoldDB" id="A0A8J8NLY6"/>
<dbReference type="Proteomes" id="UP000785679">
    <property type="component" value="Unassembled WGS sequence"/>
</dbReference>
<organism evidence="1 2">
    <name type="scientific">Halteria grandinella</name>
    <dbReference type="NCBI Taxonomy" id="5974"/>
    <lineage>
        <taxon>Eukaryota</taxon>
        <taxon>Sar</taxon>
        <taxon>Alveolata</taxon>
        <taxon>Ciliophora</taxon>
        <taxon>Intramacronucleata</taxon>
        <taxon>Spirotrichea</taxon>
        <taxon>Stichotrichia</taxon>
        <taxon>Sporadotrichida</taxon>
        <taxon>Halteriidae</taxon>
        <taxon>Halteria</taxon>
    </lineage>
</organism>
<dbReference type="EMBL" id="RRYP01013396">
    <property type="protein sequence ID" value="TNV76540.1"/>
    <property type="molecule type" value="Genomic_DNA"/>
</dbReference>
<proteinExistence type="predicted"/>
<gene>
    <name evidence="1" type="ORF">FGO68_gene7666</name>
</gene>
<evidence type="ECO:0000313" key="2">
    <source>
        <dbReference type="Proteomes" id="UP000785679"/>
    </source>
</evidence>
<accession>A0A8J8NLY6</accession>
<reference evidence="1" key="1">
    <citation type="submission" date="2019-06" db="EMBL/GenBank/DDBJ databases">
        <authorList>
            <person name="Zheng W."/>
        </authorList>
    </citation>
    <scope>NUCLEOTIDE SEQUENCE</scope>
    <source>
        <strain evidence="1">QDHG01</strain>
    </source>
</reference>
<comment type="caution">
    <text evidence="1">The sequence shown here is derived from an EMBL/GenBank/DDBJ whole genome shotgun (WGS) entry which is preliminary data.</text>
</comment>
<name>A0A8J8NLY6_HALGN</name>
<keyword evidence="2" id="KW-1185">Reference proteome</keyword>
<evidence type="ECO:0000313" key="1">
    <source>
        <dbReference type="EMBL" id="TNV76540.1"/>
    </source>
</evidence>
<sequence length="201" mass="22903">MKSTISISSGLLTGWPCARSLSSNLRLYSSLRYLSRKYSSDICQISSLLSRQISLTAQLRELYKMLQILPLEKSLSPVRRTRASQCGAMYTSRVSLDMSIQVARNLKELTMCSTKSYTLLGSVRLYSKFASPLKISTIQVEPLQKKLASILRSNKAIQISSEVQFHHQLQWYCSCLQAQREALSFWKIYLAHHRLLFLGSL</sequence>
<protein>
    <submittedName>
        <fullName evidence="1">Uncharacterized protein</fullName>
    </submittedName>
</protein>